<feature type="domain" description="Glycosyltransferase 2-like" evidence="1">
    <location>
        <begin position="4"/>
        <end position="159"/>
    </location>
</feature>
<dbReference type="OrthoDB" id="9813349at2"/>
<dbReference type="Pfam" id="PF00535">
    <property type="entry name" value="Glycos_transf_2"/>
    <property type="match status" value="1"/>
</dbReference>
<gene>
    <name evidence="2" type="ORF">EAH76_16530</name>
</gene>
<keyword evidence="3" id="KW-1185">Reference proteome</keyword>
<dbReference type="PANTHER" id="PTHR43685">
    <property type="entry name" value="GLYCOSYLTRANSFERASE"/>
    <property type="match status" value="1"/>
</dbReference>
<sequence>MKFSVVTVALNAAADLPLTIESVLQQSFSDFEYIVVDGGSCDDTPAVLDRYDEFISRIVRIEDAGIFAAMNQALDSCKGEFVLFLNAKDRFYAADVLEKINAAMDESADVVFGDHIYVNGRQHHFHRAGRFEDTARLLENGQVDYRWHSRIPGHQATFTRTELLRELHYDTRLQICADHDFMFRAFAQGASFQYIDETVCHYMAGGFSALRSERLRQEFTSTYRKFSKRPSEVDRLFYPEISAPFSPYTPRTGRPLGGVGPIEGPYPEFGIPSQIAWCNGDGFEFLSPSDRATTGCSISVFNVFPDQTLAIVCDGQVLREVVVPNGYTSYRVEFLAPVPPTSKVTFTTSQRGQLSPGDERFVSLALGSFRFEDHQTPDLPNASDIPVGVGSYEGAAVALDRSADSLSTDSWRLVLHVRNTVLTEAGAQSPDQIAAGDLLATDRGEPVAVRSVQRMSDRPGEVRTPVITIEPEALDTQVPSVRLTVLPGTILATNTATVKAAQLANGATIIHDTADAADIYTLELAGPGTVAIGGVNVALTTPRQVQETSGAVDLLALRQTVRAQALATGWEYVEDRRVQIAVEGAIVAPAAVDARRSRFVLDKPARLFQVFSAAAIAAEHLPASADGRRLGVQVAWVKGDGQDIPLDSESFGNGFYDVEQGKKARFRWTNGNAMLRLPMPVSVLEIGVQSALHILEHHPAGASAARILVQRRKAGWRGWLRSVKQAIEAAIRRYRS</sequence>
<dbReference type="InterPro" id="IPR029044">
    <property type="entry name" value="Nucleotide-diphossugar_trans"/>
</dbReference>
<dbReference type="SUPFAM" id="SSF53448">
    <property type="entry name" value="Nucleotide-diphospho-sugar transferases"/>
    <property type="match status" value="1"/>
</dbReference>
<proteinExistence type="predicted"/>
<comment type="caution">
    <text evidence="2">The sequence shown here is derived from an EMBL/GenBank/DDBJ whole genome shotgun (WGS) entry which is preliminary data.</text>
</comment>
<accession>A0A502FQE3</accession>
<keyword evidence="2" id="KW-0808">Transferase</keyword>
<dbReference type="GO" id="GO:0016740">
    <property type="term" value="F:transferase activity"/>
    <property type="evidence" value="ECO:0007669"/>
    <property type="project" value="UniProtKB-KW"/>
</dbReference>
<dbReference type="CDD" id="cd06433">
    <property type="entry name" value="GT_2_WfgS_like"/>
    <property type="match status" value="1"/>
</dbReference>
<name>A0A502FQE3_9SPHN</name>
<evidence type="ECO:0000313" key="2">
    <source>
        <dbReference type="EMBL" id="TPG51631.1"/>
    </source>
</evidence>
<dbReference type="InterPro" id="IPR050834">
    <property type="entry name" value="Glycosyltransf_2"/>
</dbReference>
<dbReference type="Gene3D" id="3.90.550.10">
    <property type="entry name" value="Spore Coat Polysaccharide Biosynthesis Protein SpsA, Chain A"/>
    <property type="match status" value="1"/>
</dbReference>
<dbReference type="AlphaFoldDB" id="A0A502FQE3"/>
<dbReference type="PANTHER" id="PTHR43685:SF2">
    <property type="entry name" value="GLYCOSYLTRANSFERASE 2-LIKE DOMAIN-CONTAINING PROTEIN"/>
    <property type="match status" value="1"/>
</dbReference>
<dbReference type="EMBL" id="RCZC01000005">
    <property type="protein sequence ID" value="TPG51631.1"/>
    <property type="molecule type" value="Genomic_DNA"/>
</dbReference>
<evidence type="ECO:0000259" key="1">
    <source>
        <dbReference type="Pfam" id="PF00535"/>
    </source>
</evidence>
<dbReference type="Proteomes" id="UP000319931">
    <property type="component" value="Unassembled WGS sequence"/>
</dbReference>
<evidence type="ECO:0000313" key="3">
    <source>
        <dbReference type="Proteomes" id="UP000319931"/>
    </source>
</evidence>
<protein>
    <submittedName>
        <fullName evidence="2">Glycosyltransferase</fullName>
    </submittedName>
</protein>
<reference evidence="2 3" key="1">
    <citation type="journal article" date="2019" name="Environ. Microbiol.">
        <title>Species interactions and distinct microbial communities in high Arctic permafrost affected cryosols are associated with the CH4 and CO2 gas fluxes.</title>
        <authorList>
            <person name="Altshuler I."/>
            <person name="Hamel J."/>
            <person name="Turney S."/>
            <person name="Magnuson E."/>
            <person name="Levesque R."/>
            <person name="Greer C."/>
            <person name="Whyte L.G."/>
        </authorList>
    </citation>
    <scope>NUCLEOTIDE SEQUENCE [LARGE SCALE GENOMIC DNA]</scope>
    <source>
        <strain evidence="2 3">E6.1</strain>
    </source>
</reference>
<dbReference type="InterPro" id="IPR001173">
    <property type="entry name" value="Glyco_trans_2-like"/>
</dbReference>
<organism evidence="2 3">
    <name type="scientific">Sphingomonas glacialis</name>
    <dbReference type="NCBI Taxonomy" id="658225"/>
    <lineage>
        <taxon>Bacteria</taxon>
        <taxon>Pseudomonadati</taxon>
        <taxon>Pseudomonadota</taxon>
        <taxon>Alphaproteobacteria</taxon>
        <taxon>Sphingomonadales</taxon>
        <taxon>Sphingomonadaceae</taxon>
        <taxon>Sphingomonas</taxon>
    </lineage>
</organism>
<dbReference type="RefSeq" id="WP_140851395.1">
    <property type="nucleotide sequence ID" value="NZ_RCZC01000005.1"/>
</dbReference>